<comment type="caution">
    <text evidence="3">The sequence shown here is derived from an EMBL/GenBank/DDBJ whole genome shotgun (WGS) entry which is preliminary data.</text>
</comment>
<dbReference type="NCBIfam" id="NF033590">
    <property type="entry name" value="transpos_IS4_3"/>
    <property type="match status" value="1"/>
</dbReference>
<dbReference type="Pfam" id="PF01609">
    <property type="entry name" value="DDE_Tnp_1"/>
    <property type="match status" value="1"/>
</dbReference>
<dbReference type="GO" id="GO:0004803">
    <property type="term" value="F:transposase activity"/>
    <property type="evidence" value="ECO:0007669"/>
    <property type="project" value="InterPro"/>
</dbReference>
<keyword evidence="4" id="KW-1185">Reference proteome</keyword>
<accession>A0A8J3MWA8</accession>
<dbReference type="InterPro" id="IPR002559">
    <property type="entry name" value="Transposase_11"/>
</dbReference>
<name>A0A8J3MWA8_9CHLR</name>
<dbReference type="Proteomes" id="UP000612362">
    <property type="component" value="Unassembled WGS sequence"/>
</dbReference>
<dbReference type="PANTHER" id="PTHR37319:SF1">
    <property type="entry name" value="TRANSPOSASE TN5 DIMERISATION DOMAIN-CONTAINING PROTEIN"/>
    <property type="match status" value="1"/>
</dbReference>
<dbReference type="GO" id="GO:0006313">
    <property type="term" value="P:DNA transposition"/>
    <property type="evidence" value="ECO:0007669"/>
    <property type="project" value="InterPro"/>
</dbReference>
<dbReference type="InterPro" id="IPR047768">
    <property type="entry name" value="Tn5p-like"/>
</dbReference>
<feature type="domain" description="Transposase IS4-like" evidence="1">
    <location>
        <begin position="158"/>
        <end position="327"/>
    </location>
</feature>
<dbReference type="InterPro" id="IPR003201">
    <property type="entry name" value="Transposase_Tn5"/>
</dbReference>
<evidence type="ECO:0000259" key="1">
    <source>
        <dbReference type="Pfam" id="PF01609"/>
    </source>
</evidence>
<sequence>MKAASAMVRDASASLPKQQHAWKEVKALYRFLDEPDVTFAALMQPHWLQTHTEMQERPLILLIQDTTELDLTHRQKMSGLGQIGDKKGRGLLLQTVLAVVPESREVLGCAQQEPFVRVGAPRGETRAQRRKRPKETDVWTRMVTQVGSAAQRSCWIHVGDRGADFFDFFRTCHKSQVEFLVRATQERRIQQADEQIGYLLSESRARPWQAKRPFQLPASHGRKARQTELSLSFGPLTVLSPRNEPKALQEPINLWVVRVWEEDGLRPQGEEPLEWILLTSVPTHTLQQAWERASWYAHRWIVEDSHQCLKTGCRIEERQVQSAERLMRVLGLLSPMAVRLLQLRSLSRQEPERLAAEVIEPELLEVVAACSQQEASLMALGTFWTEVARLGGFLARRSDGSPGWKTLWKGWLHVQTLLEGVHLSLHLRL</sequence>
<dbReference type="EMBL" id="BNJF01000011">
    <property type="protein sequence ID" value="GHO51237.1"/>
    <property type="molecule type" value="Genomic_DNA"/>
</dbReference>
<gene>
    <name evidence="3" type="ORF">KSX_94000</name>
</gene>
<proteinExistence type="predicted"/>
<dbReference type="PANTHER" id="PTHR37319">
    <property type="entry name" value="TRANSPOSASE"/>
    <property type="match status" value="1"/>
</dbReference>
<evidence type="ECO:0000313" key="4">
    <source>
        <dbReference type="Proteomes" id="UP000612362"/>
    </source>
</evidence>
<organism evidence="3 4">
    <name type="scientific">Ktedonospora formicarum</name>
    <dbReference type="NCBI Taxonomy" id="2778364"/>
    <lineage>
        <taxon>Bacteria</taxon>
        <taxon>Bacillati</taxon>
        <taxon>Chloroflexota</taxon>
        <taxon>Ktedonobacteria</taxon>
        <taxon>Ktedonobacterales</taxon>
        <taxon>Ktedonobacteraceae</taxon>
        <taxon>Ktedonospora</taxon>
    </lineage>
</organism>
<evidence type="ECO:0000259" key="2">
    <source>
        <dbReference type="Pfam" id="PF02281"/>
    </source>
</evidence>
<dbReference type="InterPro" id="IPR054836">
    <property type="entry name" value="Tn5_transposase"/>
</dbReference>
<dbReference type="AlphaFoldDB" id="A0A8J3MWA8"/>
<reference evidence="3" key="1">
    <citation type="submission" date="2020-10" db="EMBL/GenBank/DDBJ databases">
        <title>Taxonomic study of unclassified bacteria belonging to the class Ktedonobacteria.</title>
        <authorList>
            <person name="Yabe S."/>
            <person name="Wang C.M."/>
            <person name="Zheng Y."/>
            <person name="Sakai Y."/>
            <person name="Cavaletti L."/>
            <person name="Monciardini P."/>
            <person name="Donadio S."/>
        </authorList>
    </citation>
    <scope>NUCLEOTIDE SEQUENCE</scope>
    <source>
        <strain evidence="3">SOSP1-1</strain>
    </source>
</reference>
<dbReference type="Pfam" id="PF02281">
    <property type="entry name" value="Dimer_Tnp_Tn5"/>
    <property type="match status" value="1"/>
</dbReference>
<protein>
    <submittedName>
        <fullName evidence="3">IS4 family transposase</fullName>
    </submittedName>
</protein>
<evidence type="ECO:0000313" key="3">
    <source>
        <dbReference type="EMBL" id="GHO51237.1"/>
    </source>
</evidence>
<dbReference type="SUPFAM" id="SSF53098">
    <property type="entry name" value="Ribonuclease H-like"/>
    <property type="match status" value="1"/>
</dbReference>
<dbReference type="GO" id="GO:0003677">
    <property type="term" value="F:DNA binding"/>
    <property type="evidence" value="ECO:0007669"/>
    <property type="project" value="InterPro"/>
</dbReference>
<dbReference type="Gene3D" id="1.10.740.10">
    <property type="entry name" value="Transferase Inhibitor Protein From Tn5, Chain"/>
    <property type="match status" value="1"/>
</dbReference>
<dbReference type="InterPro" id="IPR012337">
    <property type="entry name" value="RNaseH-like_sf"/>
</dbReference>
<dbReference type="Gene3D" id="1.10.246.40">
    <property type="entry name" value="Tn5 transposase, domain 1"/>
    <property type="match status" value="1"/>
</dbReference>
<dbReference type="InterPro" id="IPR014737">
    <property type="entry name" value="Transposase_Tn5-like_C"/>
</dbReference>
<dbReference type="InterPro" id="IPR038215">
    <property type="entry name" value="TN5-like_N_sf"/>
</dbReference>
<feature type="domain" description="Transposase Tn5 dimerisation" evidence="2">
    <location>
        <begin position="337"/>
        <end position="422"/>
    </location>
</feature>
<dbReference type="Gene3D" id="3.90.350.10">
    <property type="entry name" value="Transposase Inhibitor Protein From Tn5, Chain A, domain 1"/>
    <property type="match status" value="1"/>
</dbReference>